<accession>A0A345PKZ7</accession>
<dbReference type="GO" id="GO:0016747">
    <property type="term" value="F:acyltransferase activity, transferring groups other than amino-acyl groups"/>
    <property type="evidence" value="ECO:0007669"/>
    <property type="project" value="InterPro"/>
</dbReference>
<dbReference type="PROSITE" id="PS51186">
    <property type="entry name" value="GNAT"/>
    <property type="match status" value="1"/>
</dbReference>
<gene>
    <name evidence="2" type="ORF">CUC15_17780</name>
</gene>
<keyword evidence="2" id="KW-0808">Transferase</keyword>
<dbReference type="SUPFAM" id="SSF55729">
    <property type="entry name" value="Acyl-CoA N-acyltransferases (Nat)"/>
    <property type="match status" value="1"/>
</dbReference>
<dbReference type="KEGG" id="ocn:CUC15_17780"/>
<feature type="domain" description="N-acetyltransferase" evidence="1">
    <location>
        <begin position="20"/>
        <end position="167"/>
    </location>
</feature>
<reference evidence="3" key="1">
    <citation type="submission" date="2017-11" db="EMBL/GenBank/DDBJ databases">
        <authorList>
            <person name="Zhu W."/>
        </authorList>
    </citation>
    <scope>NUCLEOTIDE SEQUENCE [LARGE SCALE GENOMIC DNA]</scope>
    <source>
        <strain evidence="3">160</strain>
    </source>
</reference>
<protein>
    <submittedName>
        <fullName evidence="2">GNAT family N-acetyltransferase</fullName>
    </submittedName>
</protein>
<dbReference type="Gene3D" id="3.40.630.30">
    <property type="match status" value="1"/>
</dbReference>
<sequence length="168" mass="19409">MMIVQLANEKHVQGIVDVCTRAYRITSQDILTKEYIDRRCEEFFNENRVHKEVTEQSRYWGGYFVALEDGCVIGAGGGGMTGEKTGELFVLYIEPDRRNEGIGSKILQAITEQQKDFGAKEQWVSVQKDNYLGIPFYEAKGFIYQSEMQSYESRPEDHAISLRYKREI</sequence>
<evidence type="ECO:0000313" key="2">
    <source>
        <dbReference type="EMBL" id="AXI10677.1"/>
    </source>
</evidence>
<dbReference type="AlphaFoldDB" id="A0A345PKZ7"/>
<dbReference type="Pfam" id="PF00583">
    <property type="entry name" value="Acetyltransf_1"/>
    <property type="match status" value="1"/>
</dbReference>
<proteinExistence type="predicted"/>
<evidence type="ECO:0000259" key="1">
    <source>
        <dbReference type="PROSITE" id="PS51186"/>
    </source>
</evidence>
<dbReference type="InterPro" id="IPR016181">
    <property type="entry name" value="Acyl_CoA_acyltransferase"/>
</dbReference>
<name>A0A345PKZ7_9BACI</name>
<dbReference type="OrthoDB" id="69535at2"/>
<dbReference type="CDD" id="cd04301">
    <property type="entry name" value="NAT_SF"/>
    <property type="match status" value="1"/>
</dbReference>
<dbReference type="EMBL" id="CP024848">
    <property type="protein sequence ID" value="AXI10677.1"/>
    <property type="molecule type" value="Genomic_DNA"/>
</dbReference>
<keyword evidence="3" id="KW-1185">Reference proteome</keyword>
<organism evidence="2 3">
    <name type="scientific">Oceanobacillus zhaokaii</name>
    <dbReference type="NCBI Taxonomy" id="2052660"/>
    <lineage>
        <taxon>Bacteria</taxon>
        <taxon>Bacillati</taxon>
        <taxon>Bacillota</taxon>
        <taxon>Bacilli</taxon>
        <taxon>Bacillales</taxon>
        <taxon>Bacillaceae</taxon>
        <taxon>Oceanobacillus</taxon>
    </lineage>
</organism>
<dbReference type="Proteomes" id="UP000253908">
    <property type="component" value="Chromosome"/>
</dbReference>
<evidence type="ECO:0000313" key="3">
    <source>
        <dbReference type="Proteomes" id="UP000253908"/>
    </source>
</evidence>
<dbReference type="InterPro" id="IPR000182">
    <property type="entry name" value="GNAT_dom"/>
</dbReference>